<evidence type="ECO:0000259" key="2">
    <source>
        <dbReference type="PROSITE" id="PS52015"/>
    </source>
</evidence>
<feature type="transmembrane region" description="Helical" evidence="1">
    <location>
        <begin position="89"/>
        <end position="109"/>
    </location>
</feature>
<dbReference type="PANTHER" id="PTHR33446:SF2">
    <property type="entry name" value="PROTEIN TONB"/>
    <property type="match status" value="1"/>
</dbReference>
<organism evidence="3 4">
    <name type="scientific">Candidatus Defluviibacterium haderslevense</name>
    <dbReference type="NCBI Taxonomy" id="2981993"/>
    <lineage>
        <taxon>Bacteria</taxon>
        <taxon>Pseudomonadati</taxon>
        <taxon>Bacteroidota</taxon>
        <taxon>Saprospiria</taxon>
        <taxon>Saprospirales</taxon>
        <taxon>Saprospiraceae</taxon>
        <taxon>Candidatus Defluviibacterium</taxon>
    </lineage>
</organism>
<protein>
    <submittedName>
        <fullName evidence="3">M56 family metallopeptidase</fullName>
    </submittedName>
</protein>
<dbReference type="AlphaFoldDB" id="A0A9D7SCW1"/>
<evidence type="ECO:0000313" key="4">
    <source>
        <dbReference type="Proteomes" id="UP000808349"/>
    </source>
</evidence>
<dbReference type="CDD" id="cd07341">
    <property type="entry name" value="M56_BlaR1_MecR1_like"/>
    <property type="match status" value="1"/>
</dbReference>
<name>A0A9D7SCW1_9BACT</name>
<dbReference type="GO" id="GO:0098797">
    <property type="term" value="C:plasma membrane protein complex"/>
    <property type="evidence" value="ECO:0007669"/>
    <property type="project" value="TreeGrafter"/>
</dbReference>
<evidence type="ECO:0000256" key="1">
    <source>
        <dbReference type="SAM" id="Phobius"/>
    </source>
</evidence>
<dbReference type="InterPro" id="IPR037682">
    <property type="entry name" value="TonB_C"/>
</dbReference>
<comment type="caution">
    <text evidence="3">The sequence shown here is derived from an EMBL/GenBank/DDBJ whole genome shotgun (WGS) entry which is preliminary data.</text>
</comment>
<keyword evidence="1" id="KW-0812">Transmembrane</keyword>
<dbReference type="PANTHER" id="PTHR33446">
    <property type="entry name" value="PROTEIN TONB-RELATED"/>
    <property type="match status" value="1"/>
</dbReference>
<dbReference type="InterPro" id="IPR008756">
    <property type="entry name" value="Peptidase_M56"/>
</dbReference>
<feature type="domain" description="TonB C-terminal" evidence="2">
    <location>
        <begin position="336"/>
        <end position="429"/>
    </location>
</feature>
<dbReference type="PROSITE" id="PS52015">
    <property type="entry name" value="TONB_CTD"/>
    <property type="match status" value="1"/>
</dbReference>
<dbReference type="Gene3D" id="3.30.1150.10">
    <property type="match status" value="1"/>
</dbReference>
<dbReference type="SUPFAM" id="SSF74653">
    <property type="entry name" value="TolA/TonB C-terminal domain"/>
    <property type="match status" value="1"/>
</dbReference>
<dbReference type="Pfam" id="PF03544">
    <property type="entry name" value="TonB_C"/>
    <property type="match status" value="1"/>
</dbReference>
<dbReference type="GO" id="GO:0055085">
    <property type="term" value="P:transmembrane transport"/>
    <property type="evidence" value="ECO:0007669"/>
    <property type="project" value="InterPro"/>
</dbReference>
<dbReference type="Pfam" id="PF05569">
    <property type="entry name" value="Peptidase_M56"/>
    <property type="match status" value="1"/>
</dbReference>
<reference evidence="3 4" key="1">
    <citation type="submission" date="2020-10" db="EMBL/GenBank/DDBJ databases">
        <title>Connecting structure to function with the recovery of over 1000 high-quality activated sludge metagenome-assembled genomes encoding full-length rRNA genes using long-read sequencing.</title>
        <authorList>
            <person name="Singleton C.M."/>
            <person name="Petriglieri F."/>
            <person name="Kristensen J.M."/>
            <person name="Kirkegaard R.H."/>
            <person name="Michaelsen T.Y."/>
            <person name="Andersen M.H."/>
            <person name="Karst S.M."/>
            <person name="Dueholm M.S."/>
            <person name="Nielsen P.H."/>
            <person name="Albertsen M."/>
        </authorList>
    </citation>
    <scope>NUCLEOTIDE SEQUENCE [LARGE SCALE GENOMIC DNA]</scope>
    <source>
        <strain evidence="3">Ribe_18-Q3-R11-54_BAT3C.373</strain>
    </source>
</reference>
<sequence>MLHYIIWTGLIWGILLIPYVILYRNQSYFVINRIYLLTSLILGLIIPFIPQGDLAIPAFTATPVQFINVQLQEITIKSNTVGTHLHVHLFYVLYTIYIIAVLISLIQLIKSLQQIRQLIPNINLFKKEVQIHYSDTIAMPFSFLNTIVLPEQFKFNENERAVIINHENAHIINKHYLDLFFIQLLLLIFPFHPLIYWYRKELKLLHEFQADRKVLLQYPADQYARLLIQLSNTSHLNPPIFHSFASSHLKIRIMMFTKRYSIQQSMIYFLIPFFFLFCYSCFSQHEKNNPKDEIKTITSIDTMSIFDPKTNIEQLKIVQESIDYHTVPEVMPEFPGGTSELMKYISSKLVYPEQMKKNNKEGTTILTFIINEFGQLKHPTIIKSVTPEFDQAARDCLFNLAQDITWKPGMINGKPVNVIYTLPIKFKLE</sequence>
<keyword evidence="1" id="KW-0472">Membrane</keyword>
<feature type="transmembrane region" description="Helical" evidence="1">
    <location>
        <begin position="176"/>
        <end position="198"/>
    </location>
</feature>
<dbReference type="EMBL" id="JADKFW010000018">
    <property type="protein sequence ID" value="MBK9719317.1"/>
    <property type="molecule type" value="Genomic_DNA"/>
</dbReference>
<feature type="transmembrane region" description="Helical" evidence="1">
    <location>
        <begin position="6"/>
        <end position="23"/>
    </location>
</feature>
<dbReference type="GO" id="GO:0031992">
    <property type="term" value="F:energy transducer activity"/>
    <property type="evidence" value="ECO:0007669"/>
    <property type="project" value="TreeGrafter"/>
</dbReference>
<keyword evidence="1" id="KW-1133">Transmembrane helix</keyword>
<feature type="transmembrane region" description="Helical" evidence="1">
    <location>
        <begin position="30"/>
        <end position="49"/>
    </location>
</feature>
<gene>
    <name evidence="3" type="ORF">IPO85_17740</name>
</gene>
<evidence type="ECO:0000313" key="3">
    <source>
        <dbReference type="EMBL" id="MBK9719317.1"/>
    </source>
</evidence>
<accession>A0A9D7SCW1</accession>
<proteinExistence type="predicted"/>
<dbReference type="InterPro" id="IPR051045">
    <property type="entry name" value="TonB-dependent_transducer"/>
</dbReference>
<dbReference type="Proteomes" id="UP000808349">
    <property type="component" value="Unassembled WGS sequence"/>
</dbReference>
<feature type="transmembrane region" description="Helical" evidence="1">
    <location>
        <begin position="265"/>
        <end position="282"/>
    </location>
</feature>